<keyword evidence="2 4" id="KW-0012">Acyltransferase</keyword>
<evidence type="ECO:0000313" key="5">
    <source>
        <dbReference type="Proteomes" id="UP001595973"/>
    </source>
</evidence>
<dbReference type="Pfam" id="PF00583">
    <property type="entry name" value="Acetyltransf_1"/>
    <property type="match status" value="1"/>
</dbReference>
<dbReference type="PROSITE" id="PS51186">
    <property type="entry name" value="GNAT"/>
    <property type="match status" value="1"/>
</dbReference>
<dbReference type="EC" id="2.3.-.-" evidence="4"/>
<gene>
    <name evidence="4" type="ORF">ACFO5X_16720</name>
</gene>
<evidence type="ECO:0000313" key="4">
    <source>
        <dbReference type="EMBL" id="MFC4670210.1"/>
    </source>
</evidence>
<dbReference type="InterPro" id="IPR050832">
    <property type="entry name" value="Bact_Acetyltransf"/>
</dbReference>
<evidence type="ECO:0000256" key="1">
    <source>
        <dbReference type="ARBA" id="ARBA00022679"/>
    </source>
</evidence>
<dbReference type="InterPro" id="IPR016181">
    <property type="entry name" value="Acyl_CoA_acyltransferase"/>
</dbReference>
<accession>A0ABV9KJ62</accession>
<evidence type="ECO:0000259" key="3">
    <source>
        <dbReference type="PROSITE" id="PS51186"/>
    </source>
</evidence>
<organism evidence="4 5">
    <name type="scientific">Seohaeicola nanhaiensis</name>
    <dbReference type="NCBI Taxonomy" id="1387282"/>
    <lineage>
        <taxon>Bacteria</taxon>
        <taxon>Pseudomonadati</taxon>
        <taxon>Pseudomonadota</taxon>
        <taxon>Alphaproteobacteria</taxon>
        <taxon>Rhodobacterales</taxon>
        <taxon>Roseobacteraceae</taxon>
        <taxon>Seohaeicola</taxon>
    </lineage>
</organism>
<sequence>MTVEIRALAAEDRADWEALWRANLAHFGAGAAAVEAIPAIWARLMEAERMLGWLVRLEGRPAGLAHVVLRQHTFSPRDVAILEDLWIAGFARRRGLGEAVIAHLRSEGAARGWRRIEWETDADNLAAQALYDRLAEAVAVRRYQIDLD</sequence>
<evidence type="ECO:0000256" key="2">
    <source>
        <dbReference type="ARBA" id="ARBA00023315"/>
    </source>
</evidence>
<dbReference type="Proteomes" id="UP001595973">
    <property type="component" value="Unassembled WGS sequence"/>
</dbReference>
<dbReference type="RefSeq" id="WP_380718971.1">
    <property type="nucleotide sequence ID" value="NZ_JBHSGI010000024.1"/>
</dbReference>
<dbReference type="SUPFAM" id="SSF55729">
    <property type="entry name" value="Acyl-CoA N-acyltransferases (Nat)"/>
    <property type="match status" value="1"/>
</dbReference>
<reference evidence="5" key="1">
    <citation type="journal article" date="2019" name="Int. J. Syst. Evol. Microbiol.">
        <title>The Global Catalogue of Microorganisms (GCM) 10K type strain sequencing project: providing services to taxonomists for standard genome sequencing and annotation.</title>
        <authorList>
            <consortium name="The Broad Institute Genomics Platform"/>
            <consortium name="The Broad Institute Genome Sequencing Center for Infectious Disease"/>
            <person name="Wu L."/>
            <person name="Ma J."/>
        </authorList>
    </citation>
    <scope>NUCLEOTIDE SEQUENCE [LARGE SCALE GENOMIC DNA]</scope>
    <source>
        <strain evidence="5">CGMCC 4.7283</strain>
    </source>
</reference>
<dbReference type="InterPro" id="IPR000182">
    <property type="entry name" value="GNAT_dom"/>
</dbReference>
<protein>
    <submittedName>
        <fullName evidence="4">GNAT family N-acetyltransferase</fullName>
        <ecNumber evidence="4">2.3.-.-</ecNumber>
    </submittedName>
</protein>
<dbReference type="PANTHER" id="PTHR43877">
    <property type="entry name" value="AMINOALKYLPHOSPHONATE N-ACETYLTRANSFERASE-RELATED-RELATED"/>
    <property type="match status" value="1"/>
</dbReference>
<dbReference type="PANTHER" id="PTHR43877:SF1">
    <property type="entry name" value="ACETYLTRANSFERASE"/>
    <property type="match status" value="1"/>
</dbReference>
<dbReference type="GO" id="GO:0016746">
    <property type="term" value="F:acyltransferase activity"/>
    <property type="evidence" value="ECO:0007669"/>
    <property type="project" value="UniProtKB-KW"/>
</dbReference>
<dbReference type="Gene3D" id="3.40.630.30">
    <property type="match status" value="1"/>
</dbReference>
<keyword evidence="1 4" id="KW-0808">Transferase</keyword>
<proteinExistence type="predicted"/>
<name>A0ABV9KJ62_9RHOB</name>
<keyword evidence="5" id="KW-1185">Reference proteome</keyword>
<feature type="domain" description="N-acetyltransferase" evidence="3">
    <location>
        <begin position="3"/>
        <end position="148"/>
    </location>
</feature>
<dbReference type="CDD" id="cd04301">
    <property type="entry name" value="NAT_SF"/>
    <property type="match status" value="1"/>
</dbReference>
<dbReference type="EMBL" id="JBHSGI010000024">
    <property type="protein sequence ID" value="MFC4670210.1"/>
    <property type="molecule type" value="Genomic_DNA"/>
</dbReference>
<comment type="caution">
    <text evidence="4">The sequence shown here is derived from an EMBL/GenBank/DDBJ whole genome shotgun (WGS) entry which is preliminary data.</text>
</comment>